<dbReference type="GO" id="GO:0016491">
    <property type="term" value="F:oxidoreductase activity"/>
    <property type="evidence" value="ECO:0007669"/>
    <property type="project" value="InterPro"/>
</dbReference>
<evidence type="ECO:0000313" key="3">
    <source>
        <dbReference type="Proteomes" id="UP000249794"/>
    </source>
</evidence>
<dbReference type="InterPro" id="IPR036249">
    <property type="entry name" value="Thioredoxin-like_sf"/>
</dbReference>
<dbReference type="Gene3D" id="3.40.30.10">
    <property type="entry name" value="Glutaredoxin"/>
    <property type="match status" value="1"/>
</dbReference>
<dbReference type="Pfam" id="PF08534">
    <property type="entry name" value="Redoxin"/>
    <property type="match status" value="1"/>
</dbReference>
<dbReference type="InterPro" id="IPR013766">
    <property type="entry name" value="Thioredoxin_domain"/>
</dbReference>
<evidence type="ECO:0000259" key="1">
    <source>
        <dbReference type="PROSITE" id="PS51352"/>
    </source>
</evidence>
<accession>A0A2W4X707</accession>
<gene>
    <name evidence="2" type="ORF">DCF15_14840</name>
</gene>
<comment type="caution">
    <text evidence="2">The sequence shown here is derived from an EMBL/GenBank/DDBJ whole genome shotgun (WGS) entry which is preliminary data.</text>
</comment>
<dbReference type="PANTHER" id="PTHR43640">
    <property type="entry name" value="OS07G0260300 PROTEIN"/>
    <property type="match status" value="1"/>
</dbReference>
<dbReference type="EMBL" id="QBMP01000168">
    <property type="protein sequence ID" value="PZO51457.1"/>
    <property type="molecule type" value="Genomic_DNA"/>
</dbReference>
<dbReference type="PROSITE" id="PS51352">
    <property type="entry name" value="THIOREDOXIN_2"/>
    <property type="match status" value="1"/>
</dbReference>
<dbReference type="CDD" id="cd02969">
    <property type="entry name" value="PRX_like1"/>
    <property type="match status" value="1"/>
</dbReference>
<reference evidence="3" key="1">
    <citation type="submission" date="2018-04" db="EMBL/GenBank/DDBJ databases">
        <authorList>
            <person name="Cornet L."/>
        </authorList>
    </citation>
    <scope>NUCLEOTIDE SEQUENCE [LARGE SCALE GENOMIC DNA]</scope>
</reference>
<dbReference type="PANTHER" id="PTHR43640:SF1">
    <property type="entry name" value="THIOREDOXIN-DEPENDENT PEROXIREDOXIN"/>
    <property type="match status" value="1"/>
</dbReference>
<evidence type="ECO:0000313" key="2">
    <source>
        <dbReference type="EMBL" id="PZO51457.1"/>
    </source>
</evidence>
<proteinExistence type="predicted"/>
<dbReference type="AlphaFoldDB" id="A0A2W4X707"/>
<reference evidence="2 3" key="2">
    <citation type="submission" date="2018-06" db="EMBL/GenBank/DDBJ databases">
        <title>Metagenomic assembly of (sub)arctic Cyanobacteria and their associated microbiome from non-axenic cultures.</title>
        <authorList>
            <person name="Baurain D."/>
        </authorList>
    </citation>
    <scope>NUCLEOTIDE SEQUENCE [LARGE SCALE GENOMIC DNA]</scope>
    <source>
        <strain evidence="2">ULC027bin1</strain>
    </source>
</reference>
<dbReference type="InterPro" id="IPR013740">
    <property type="entry name" value="Redoxin"/>
</dbReference>
<dbReference type="InterPro" id="IPR047262">
    <property type="entry name" value="PRX-like1"/>
</dbReference>
<name>A0A2W4X707_9CYAN</name>
<protein>
    <submittedName>
        <fullName evidence="2">Thioredoxin family protein</fullName>
    </submittedName>
</protein>
<dbReference type="Proteomes" id="UP000249794">
    <property type="component" value="Unassembled WGS sequence"/>
</dbReference>
<dbReference type="SUPFAM" id="SSF52833">
    <property type="entry name" value="Thioredoxin-like"/>
    <property type="match status" value="1"/>
</dbReference>
<feature type="domain" description="Thioredoxin" evidence="1">
    <location>
        <begin position="9"/>
        <end position="165"/>
    </location>
</feature>
<organism evidence="2 3">
    <name type="scientific">Phormidesmis priestleyi</name>
    <dbReference type="NCBI Taxonomy" id="268141"/>
    <lineage>
        <taxon>Bacteria</taxon>
        <taxon>Bacillati</taxon>
        <taxon>Cyanobacteriota</taxon>
        <taxon>Cyanophyceae</taxon>
        <taxon>Leptolyngbyales</taxon>
        <taxon>Leptolyngbyaceae</taxon>
        <taxon>Phormidesmis</taxon>
    </lineage>
</organism>
<sequence>MVRTESTMLPLGTPAPAFSLEDVVSGKPFSLESFAGNKGLLVMFICQHCPFVIHVEQALGQIGQDYCFKGLGIMAISANSIETHPQDSPENMREQVARANFNFPYAYDATQEIAKSYTAACTPDFFLFDGDFKLVYRGQLDDSRPGNDKPVTGADLRAAIDQVIAGEAVPEMQKPSIGCNIKWIPGKAPAYFGA</sequence>